<keyword evidence="3" id="KW-1185">Reference proteome</keyword>
<evidence type="ECO:0000313" key="3">
    <source>
        <dbReference type="Proteomes" id="UP001221898"/>
    </source>
</evidence>
<protein>
    <submittedName>
        <fullName evidence="2">Uncharacterized protein</fullName>
    </submittedName>
</protein>
<gene>
    <name evidence="2" type="ORF">AAFF_G00330080</name>
</gene>
<organism evidence="2 3">
    <name type="scientific">Aldrovandia affinis</name>
    <dbReference type="NCBI Taxonomy" id="143900"/>
    <lineage>
        <taxon>Eukaryota</taxon>
        <taxon>Metazoa</taxon>
        <taxon>Chordata</taxon>
        <taxon>Craniata</taxon>
        <taxon>Vertebrata</taxon>
        <taxon>Euteleostomi</taxon>
        <taxon>Actinopterygii</taxon>
        <taxon>Neopterygii</taxon>
        <taxon>Teleostei</taxon>
        <taxon>Notacanthiformes</taxon>
        <taxon>Halosauridae</taxon>
        <taxon>Aldrovandia</taxon>
    </lineage>
</organism>
<dbReference type="Proteomes" id="UP001221898">
    <property type="component" value="Unassembled WGS sequence"/>
</dbReference>
<sequence>MNKRTARGVQEVSVGVQGCSGALETSLTGILCQLLLLTRCVPPSRSGGTGGKRRTPTKKRAPVPCGVTGVAWKQCGTAEVRAEATETLQCPPLPPA</sequence>
<dbReference type="AlphaFoldDB" id="A0AAD7WQ21"/>
<dbReference type="EMBL" id="JAINUG010000050">
    <property type="protein sequence ID" value="KAJ8405087.1"/>
    <property type="molecule type" value="Genomic_DNA"/>
</dbReference>
<evidence type="ECO:0000313" key="2">
    <source>
        <dbReference type="EMBL" id="KAJ8405087.1"/>
    </source>
</evidence>
<reference evidence="2" key="1">
    <citation type="journal article" date="2023" name="Science">
        <title>Genome structures resolve the early diversification of teleost fishes.</title>
        <authorList>
            <person name="Parey E."/>
            <person name="Louis A."/>
            <person name="Montfort J."/>
            <person name="Bouchez O."/>
            <person name="Roques C."/>
            <person name="Iampietro C."/>
            <person name="Lluch J."/>
            <person name="Castinel A."/>
            <person name="Donnadieu C."/>
            <person name="Desvignes T."/>
            <person name="Floi Bucao C."/>
            <person name="Jouanno E."/>
            <person name="Wen M."/>
            <person name="Mejri S."/>
            <person name="Dirks R."/>
            <person name="Jansen H."/>
            <person name="Henkel C."/>
            <person name="Chen W.J."/>
            <person name="Zahm M."/>
            <person name="Cabau C."/>
            <person name="Klopp C."/>
            <person name="Thompson A.W."/>
            <person name="Robinson-Rechavi M."/>
            <person name="Braasch I."/>
            <person name="Lecointre G."/>
            <person name="Bobe J."/>
            <person name="Postlethwait J.H."/>
            <person name="Berthelot C."/>
            <person name="Roest Crollius H."/>
            <person name="Guiguen Y."/>
        </authorList>
    </citation>
    <scope>NUCLEOTIDE SEQUENCE</scope>
    <source>
        <strain evidence="2">NC1722</strain>
    </source>
</reference>
<feature type="compositionally biased region" description="Basic residues" evidence="1">
    <location>
        <begin position="51"/>
        <end position="61"/>
    </location>
</feature>
<name>A0AAD7WQ21_9TELE</name>
<comment type="caution">
    <text evidence="2">The sequence shown here is derived from an EMBL/GenBank/DDBJ whole genome shotgun (WGS) entry which is preliminary data.</text>
</comment>
<evidence type="ECO:0000256" key="1">
    <source>
        <dbReference type="SAM" id="MobiDB-lite"/>
    </source>
</evidence>
<feature type="region of interest" description="Disordered" evidence="1">
    <location>
        <begin position="43"/>
        <end position="63"/>
    </location>
</feature>
<proteinExistence type="predicted"/>
<accession>A0AAD7WQ21</accession>